<dbReference type="InterPro" id="IPR005599">
    <property type="entry name" value="GPI_mannosylTrfase"/>
</dbReference>
<comment type="catalytic activity">
    <reaction evidence="11">
        <text>an alpha-D-Man-(1-&gt;2)-alpha-D-Man-(1-&gt;2)-alpha-D-Man-(1-&gt;3)-[alpha-D-Man-(1-&gt;2)-alpha-D-Man-(1-&gt;3)-alpha-D-Man-(1-&gt;6)]-beta-D-Man-(1-&gt;4)-beta-D-GlcNAc-(1-&gt;4)-alpha-D-GlcNAc-diphospho-di-trans,poly-cis-dolichol + a di-trans,poly-cis-dolichyl beta-D-mannosyl phosphate = an alpha-D-Man-(1-&gt;2)-alpha-D-Man-(1-&gt;2)-alpha-D-Man-(1-&gt;3)-[alpha-D-Man-(1-&gt;2)-alpha-D-Man-(1-&gt;3)-[alpha-D-Man-(1-&gt;6)]-alpha-D-Man-(1-&gt;6)]-beta-D-Man-(1-&gt;4)-beta-D-GlcNAc-(1-&gt;4)-alpha-D-GlcNAc-diphospho-di-trans,poly-cis-dolichol + a di-trans,poly-cis-dolichyl phosphate + H(+)</text>
        <dbReference type="Rhea" id="RHEA:29535"/>
        <dbReference type="Rhea" id="RHEA-COMP:19498"/>
        <dbReference type="Rhea" id="RHEA-COMP:19501"/>
        <dbReference type="Rhea" id="RHEA-COMP:19518"/>
        <dbReference type="Rhea" id="RHEA-COMP:19519"/>
        <dbReference type="ChEBI" id="CHEBI:15378"/>
        <dbReference type="ChEBI" id="CHEBI:57683"/>
        <dbReference type="ChEBI" id="CHEBI:58211"/>
        <dbReference type="ChEBI" id="CHEBI:132517"/>
        <dbReference type="ChEBI" id="CHEBI:132519"/>
        <dbReference type="EC" id="2.4.1.260"/>
    </reaction>
    <physiologicalReaction direction="left-to-right" evidence="11">
        <dbReference type="Rhea" id="RHEA:29536"/>
    </physiologicalReaction>
</comment>
<feature type="transmembrane region" description="Helical" evidence="12">
    <location>
        <begin position="251"/>
        <end position="273"/>
    </location>
</feature>
<feature type="non-terminal residue" evidence="14">
    <location>
        <position position="1"/>
    </location>
</feature>
<sequence>IEMIDFTFKAVLVLVMALHIFNTPYTKVEESFNIQAVHDILYHGNNLSKYDHNEFPGVVPRSFVGPLALSAFCYPAVMIINYLNFPKLYSQFVCRFVLGFVVCLALLKLSKNLSKKKSNLFILFTVSQFHLMYYSSRTLPNIFALVIVLYAISSWLENKNTEFIWYSAFVIIIFRAELAMFLGVLLLVKLFERKIKFFQLIKHCLIAGPAALGLTVSVDSYFWQRWLWPEGEVFYYNTLLNKSSNWGTEPFLWYFYSAIPRSLLLTYGFLPLFIATNLPNNLKQLFYAALMYVFMYSFLPHKESRFIIYVYPVFNMVAADVASNLMHSRIASYYRKLSIFFMCCLVVGNFCLTMVFSIVSSFNYPGGDAFRKFHIINQNKDNLFVHITNAAAQTGVTRFGELFTTWKYSKDEQFDWFKRNNSNYSFTHVIIESPCNRDNHSIQAVIYSYKKLSLSKSFPFLSILLDSSLCILET</sequence>
<feature type="transmembrane region" description="Helical" evidence="12">
    <location>
        <begin position="63"/>
        <end position="83"/>
    </location>
</feature>
<keyword evidence="4 12" id="KW-0328">Glycosyltransferase</keyword>
<dbReference type="Pfam" id="PF03901">
    <property type="entry name" value="Glyco_transf_22"/>
    <property type="match status" value="1"/>
</dbReference>
<dbReference type="GO" id="GO:0052917">
    <property type="term" value="F:dol-P-Man:Man(7)GlcNAc(2)-PP-Dol alpha-1,6-mannosyltransferase activity"/>
    <property type="evidence" value="ECO:0007669"/>
    <property type="project" value="UniProtKB-EC"/>
</dbReference>
<evidence type="ECO:0000256" key="9">
    <source>
        <dbReference type="ARBA" id="ARBA00023136"/>
    </source>
</evidence>
<keyword evidence="13" id="KW-0732">Signal</keyword>
<evidence type="ECO:0000256" key="10">
    <source>
        <dbReference type="ARBA" id="ARBA00044721"/>
    </source>
</evidence>
<keyword evidence="7 12" id="KW-0256">Endoplasmic reticulum</keyword>
<dbReference type="EMBL" id="HAAD01001412">
    <property type="protein sequence ID" value="CDG67644.1"/>
    <property type="molecule type" value="mRNA"/>
</dbReference>
<evidence type="ECO:0000256" key="8">
    <source>
        <dbReference type="ARBA" id="ARBA00022989"/>
    </source>
</evidence>
<dbReference type="GO" id="GO:0005789">
    <property type="term" value="C:endoplasmic reticulum membrane"/>
    <property type="evidence" value="ECO:0007669"/>
    <property type="project" value="UniProtKB-SubCell"/>
</dbReference>
<keyword evidence="9 12" id="KW-0472">Membrane</keyword>
<evidence type="ECO:0000256" key="13">
    <source>
        <dbReference type="SAM" id="SignalP"/>
    </source>
</evidence>
<evidence type="ECO:0000256" key="6">
    <source>
        <dbReference type="ARBA" id="ARBA00022692"/>
    </source>
</evidence>
<dbReference type="PANTHER" id="PTHR22760:SF1">
    <property type="entry name" value="DOL-P-MAN:MAN(7)GLCNAC(2)-PP-DOL ALPHA-1,6-MANNOSYLTRANSFERASE"/>
    <property type="match status" value="1"/>
</dbReference>
<evidence type="ECO:0000256" key="3">
    <source>
        <dbReference type="ARBA" id="ARBA00007063"/>
    </source>
</evidence>
<dbReference type="GO" id="GO:0006487">
    <property type="term" value="P:protein N-linked glycosylation"/>
    <property type="evidence" value="ECO:0007669"/>
    <property type="project" value="TreeGrafter"/>
</dbReference>
<organism evidence="14">
    <name type="scientific">Hydra vulgaris</name>
    <name type="common">Hydra</name>
    <name type="synonym">Hydra attenuata</name>
    <dbReference type="NCBI Taxonomy" id="6087"/>
    <lineage>
        <taxon>Eukaryota</taxon>
        <taxon>Metazoa</taxon>
        <taxon>Cnidaria</taxon>
        <taxon>Hydrozoa</taxon>
        <taxon>Hydroidolina</taxon>
        <taxon>Anthoathecata</taxon>
        <taxon>Aplanulata</taxon>
        <taxon>Hydridae</taxon>
        <taxon>Hydra</taxon>
    </lineage>
</organism>
<accession>T2M699</accession>
<feature type="transmembrane region" description="Helical" evidence="12">
    <location>
        <begin position="89"/>
        <end position="110"/>
    </location>
</feature>
<evidence type="ECO:0000256" key="4">
    <source>
        <dbReference type="ARBA" id="ARBA00022676"/>
    </source>
</evidence>
<comment type="subcellular location">
    <subcellularLocation>
        <location evidence="1 12">Endoplasmic reticulum membrane</location>
        <topology evidence="1 12">Multi-pass membrane protein</topology>
    </subcellularLocation>
</comment>
<evidence type="ECO:0000256" key="2">
    <source>
        <dbReference type="ARBA" id="ARBA00004922"/>
    </source>
</evidence>
<feature type="chain" id="PRO_5004603732" description="Mannosyltransferase" evidence="13">
    <location>
        <begin position="18"/>
        <end position="474"/>
    </location>
</feature>
<protein>
    <recommendedName>
        <fullName evidence="12">Mannosyltransferase</fullName>
        <ecNumber evidence="12">2.4.1.-</ecNumber>
    </recommendedName>
</protein>
<evidence type="ECO:0000256" key="12">
    <source>
        <dbReference type="RuleBase" id="RU363075"/>
    </source>
</evidence>
<evidence type="ECO:0000256" key="7">
    <source>
        <dbReference type="ARBA" id="ARBA00022824"/>
    </source>
</evidence>
<keyword evidence="8 12" id="KW-1133">Transmembrane helix</keyword>
<keyword evidence="5 14" id="KW-0808">Transferase</keyword>
<reference evidence="14" key="1">
    <citation type="journal article" date="2013" name="Genome Biol. Evol.">
        <title>Punctuated emergences of genetic and phenotypic innovations in eumetazoan, bilaterian, euteleostome, and hominidae ancestors.</title>
        <authorList>
            <person name="Wenger Y."/>
            <person name="Galliot B."/>
        </authorList>
    </citation>
    <scope>NUCLEOTIDE SEQUENCE</scope>
    <source>
        <tissue evidence="14">Whole animals</tissue>
    </source>
</reference>
<name>T2M699_HYDVU</name>
<dbReference type="PANTHER" id="PTHR22760">
    <property type="entry name" value="GLYCOSYLTRANSFERASE"/>
    <property type="match status" value="1"/>
</dbReference>
<comment type="similarity">
    <text evidence="3 12">Belongs to the glycosyltransferase 22 family.</text>
</comment>
<dbReference type="OrthoDB" id="19039at2759"/>
<dbReference type="AlphaFoldDB" id="T2M699"/>
<evidence type="ECO:0000256" key="1">
    <source>
        <dbReference type="ARBA" id="ARBA00004477"/>
    </source>
</evidence>
<feature type="transmembrane region" description="Helical" evidence="12">
    <location>
        <begin position="285"/>
        <end position="300"/>
    </location>
</feature>
<dbReference type="UniPathway" id="UPA00378"/>
<evidence type="ECO:0000256" key="11">
    <source>
        <dbReference type="ARBA" id="ARBA00048899"/>
    </source>
</evidence>
<keyword evidence="6 12" id="KW-0812">Transmembrane</keyword>
<feature type="transmembrane region" description="Helical" evidence="12">
    <location>
        <begin position="337"/>
        <end position="359"/>
    </location>
</feature>
<feature type="transmembrane region" description="Helical" evidence="12">
    <location>
        <begin position="164"/>
        <end position="188"/>
    </location>
</feature>
<evidence type="ECO:0000313" key="14">
    <source>
        <dbReference type="EMBL" id="CDG67644.1"/>
    </source>
</evidence>
<feature type="signal peptide" evidence="13">
    <location>
        <begin position="1"/>
        <end position="17"/>
    </location>
</feature>
<gene>
    <name evidence="14" type="primary">ALG12</name>
</gene>
<proteinExistence type="evidence at transcript level"/>
<feature type="transmembrane region" description="Helical" evidence="12">
    <location>
        <begin position="306"/>
        <end position="325"/>
    </location>
</feature>
<comment type="function">
    <text evidence="10">Mannosyltransferase that operates in the biosynthetic pathway of dolichol-linked oligosaccharides, the glycan precursors employed in protein asparagine (N)-glycosylation. The assembly of dolichol-linked oligosaccharides begins on the cytosolic side of the endoplasmic reticulum membrane and finishes in its lumen. The sequential addition of sugars to dolichol pyrophosphate produces dolichol-linked oligosaccharides containing fourteen sugars, including two GlcNAcs, nine mannoses and three glucoses. Once assembled, the oligosaccharide is transferred from the lipid to nascent proteins by oligosaccharyltransferases. In the lumen of the endoplasmic reticulum, adds the eighth mannose residue in an alpha-1,6 linkage onto Man(7)GlcNAc(2)-PP-dolichol to produce Man(8)GlcNAc(2)-PP-dolichol.</text>
</comment>
<evidence type="ECO:0000256" key="5">
    <source>
        <dbReference type="ARBA" id="ARBA00022679"/>
    </source>
</evidence>
<feature type="transmembrane region" description="Helical" evidence="12">
    <location>
        <begin position="131"/>
        <end position="152"/>
    </location>
</feature>
<dbReference type="EC" id="2.4.1.-" evidence="12"/>
<comment type="pathway">
    <text evidence="2">Protein modification; protein glycosylation.</text>
</comment>